<accession>A0A078KQU9</accession>
<proteinExistence type="predicted"/>
<dbReference type="AlphaFoldDB" id="A0A078KQU9"/>
<gene>
    <name evidence="1" type="ORF">BN59_01061</name>
</gene>
<organism evidence="1 2">
    <name type="scientific">Legionella massiliensis</name>
    <dbReference type="NCBI Taxonomy" id="1034943"/>
    <lineage>
        <taxon>Bacteria</taxon>
        <taxon>Pseudomonadati</taxon>
        <taxon>Pseudomonadota</taxon>
        <taxon>Gammaproteobacteria</taxon>
        <taxon>Legionellales</taxon>
        <taxon>Legionellaceae</taxon>
        <taxon>Legionella</taxon>
    </lineage>
</organism>
<dbReference type="EMBL" id="CCSB01000001">
    <property type="protein sequence ID" value="CDZ76785.1"/>
    <property type="molecule type" value="Genomic_DNA"/>
</dbReference>
<reference evidence="1 2" key="1">
    <citation type="submission" date="2014-06" db="EMBL/GenBank/DDBJ databases">
        <authorList>
            <person name="Urmite Genomes Urmite Genomes"/>
        </authorList>
    </citation>
    <scope>NUCLEOTIDE SEQUENCE [LARGE SCALE GENOMIC DNA]</scope>
</reference>
<dbReference type="Proteomes" id="UP000044071">
    <property type="component" value="Unassembled WGS sequence"/>
</dbReference>
<evidence type="ECO:0000313" key="2">
    <source>
        <dbReference type="Proteomes" id="UP000044071"/>
    </source>
</evidence>
<name>A0A078KQU9_9GAMM</name>
<dbReference type="RefSeq" id="WP_218054612.1">
    <property type="nucleotide sequence ID" value="NZ_CCVW01000001.1"/>
</dbReference>
<evidence type="ECO:0000313" key="1">
    <source>
        <dbReference type="EMBL" id="CDZ76785.1"/>
    </source>
</evidence>
<protein>
    <submittedName>
        <fullName evidence="1">Uncharacterized protein</fullName>
    </submittedName>
</protein>
<keyword evidence="2" id="KW-1185">Reference proteome</keyword>
<sequence length="91" mass="10340">MILRGGLIINDTVKLDAVKQAFGHWRATRTRRGRIPQELWEQVKGLLVDYTPSKIGVHLGISPIQIRKKLELQENRNLQLSRLTSGKASIL</sequence>
<dbReference type="eggNOG" id="ENOG5031F0F">
    <property type="taxonomic scope" value="Bacteria"/>
</dbReference>